<accession>A0A1L5F4C9</accession>
<evidence type="ECO:0000256" key="1">
    <source>
        <dbReference type="SAM" id="Phobius"/>
    </source>
</evidence>
<dbReference type="Proteomes" id="UP000184604">
    <property type="component" value="Chromosome"/>
</dbReference>
<dbReference type="EMBL" id="CP018335">
    <property type="protein sequence ID" value="APM37854.1"/>
    <property type="molecule type" value="Genomic_DNA"/>
</dbReference>
<name>A0A1L5F4C9_CLOKL</name>
<reference evidence="2 3" key="1">
    <citation type="submission" date="2016-12" db="EMBL/GenBank/DDBJ databases">
        <title>Complete genome sequence of Clostridium kluyveri JZZ isolated from the pit mud of a Chinese flavor liquor-making factory.</title>
        <authorList>
            <person name="Wang Y."/>
        </authorList>
    </citation>
    <scope>NUCLEOTIDE SEQUENCE [LARGE SCALE GENOMIC DNA]</scope>
    <source>
        <strain evidence="2 3">JZZ</strain>
    </source>
</reference>
<dbReference type="AlphaFoldDB" id="A0A1L5F4C9"/>
<sequence length="152" mass="17970">MIYKYKNLKKDLILIFIMGSIYMVLEGIWRGWTHISMLIVGGISAFFIGKLNEDHAFSNRKMLEQCLIGTLIILILEFVSGVILNIWLQLGIWDYSNTWGNILGQICIPYAVIWFLLVPFNIYIDDYLRYKFFGEKKPEKLITNYKHLFLYK</sequence>
<gene>
    <name evidence="2" type="ORF">BS101_03430</name>
</gene>
<evidence type="ECO:0000313" key="2">
    <source>
        <dbReference type="EMBL" id="APM37854.1"/>
    </source>
</evidence>
<dbReference type="RefSeq" id="WP_073537543.1">
    <property type="nucleotide sequence ID" value="NZ_CP018335.1"/>
</dbReference>
<feature type="transmembrane region" description="Helical" evidence="1">
    <location>
        <begin position="102"/>
        <end position="124"/>
    </location>
</feature>
<feature type="transmembrane region" description="Helical" evidence="1">
    <location>
        <begin position="35"/>
        <end position="53"/>
    </location>
</feature>
<organism evidence="2 3">
    <name type="scientific">Clostridium kluyveri</name>
    <dbReference type="NCBI Taxonomy" id="1534"/>
    <lineage>
        <taxon>Bacteria</taxon>
        <taxon>Bacillati</taxon>
        <taxon>Bacillota</taxon>
        <taxon>Clostridia</taxon>
        <taxon>Eubacteriales</taxon>
        <taxon>Clostridiaceae</taxon>
        <taxon>Clostridium</taxon>
    </lineage>
</organism>
<dbReference type="InterPro" id="IPR010540">
    <property type="entry name" value="CmpB_TMEM229"/>
</dbReference>
<evidence type="ECO:0000313" key="3">
    <source>
        <dbReference type="Proteomes" id="UP000184604"/>
    </source>
</evidence>
<feature type="transmembrane region" description="Helical" evidence="1">
    <location>
        <begin position="12"/>
        <end position="29"/>
    </location>
</feature>
<protein>
    <submittedName>
        <fullName evidence="2">Uncharacterized protein</fullName>
    </submittedName>
</protein>
<keyword evidence="1" id="KW-1133">Transmembrane helix</keyword>
<keyword evidence="1" id="KW-0812">Transmembrane</keyword>
<keyword evidence="1" id="KW-0472">Membrane</keyword>
<dbReference type="Pfam" id="PF06541">
    <property type="entry name" value="ABC_trans_CmpB"/>
    <property type="match status" value="1"/>
</dbReference>
<proteinExistence type="predicted"/>
<feature type="transmembrane region" description="Helical" evidence="1">
    <location>
        <begin position="65"/>
        <end position="90"/>
    </location>
</feature>